<gene>
    <name evidence="2" type="ORF">A6A03_18955</name>
</gene>
<dbReference type="AlphaFoldDB" id="A0A178M0K6"/>
<accession>A0A178M0K6</accession>
<feature type="domain" description="LarA-like N-terminal" evidence="1">
    <location>
        <begin position="37"/>
        <end position="162"/>
    </location>
</feature>
<evidence type="ECO:0000313" key="2">
    <source>
        <dbReference type="EMBL" id="OAN41338.1"/>
    </source>
</evidence>
<protein>
    <recommendedName>
        <fullName evidence="1">LarA-like N-terminal domain-containing protein</fullName>
    </recommendedName>
</protein>
<name>A0A178M0K6_9CHLR</name>
<proteinExistence type="predicted"/>
<dbReference type="OrthoDB" id="9788398at2"/>
<dbReference type="EMBL" id="LWQS01000087">
    <property type="protein sequence ID" value="OAN41338.1"/>
    <property type="molecule type" value="Genomic_DNA"/>
</dbReference>
<dbReference type="InterPro" id="IPR018657">
    <property type="entry name" value="LarA-like_N"/>
</dbReference>
<organism evidence="2 3">
    <name type="scientific">Chloroflexus islandicus</name>
    <dbReference type="NCBI Taxonomy" id="1707952"/>
    <lineage>
        <taxon>Bacteria</taxon>
        <taxon>Bacillati</taxon>
        <taxon>Chloroflexota</taxon>
        <taxon>Chloroflexia</taxon>
        <taxon>Chloroflexales</taxon>
        <taxon>Chloroflexineae</taxon>
        <taxon>Chloroflexaceae</taxon>
        <taxon>Chloroflexus</taxon>
    </lineage>
</organism>
<reference evidence="2 3" key="1">
    <citation type="submission" date="2016-04" db="EMBL/GenBank/DDBJ databases">
        <title>Chloroflexus islandicus sp. nov., a thermophilic filamentous anoxygenic phototrophic bacterium from geyser Strokkur (Iceland).</title>
        <authorList>
            <person name="Gaisin V.A."/>
            <person name="Kalashnikov A.M."/>
            <person name="Sukhacheva M.V."/>
            <person name="Grouzdev D.S."/>
            <person name="Ivanov T.M."/>
            <person name="Kuznetsov B."/>
            <person name="Gorlenko V.M."/>
        </authorList>
    </citation>
    <scope>NUCLEOTIDE SEQUENCE [LARGE SCALE GENOMIC DNA]</scope>
    <source>
        <strain evidence="3">isl-2</strain>
    </source>
</reference>
<dbReference type="GO" id="GO:0050043">
    <property type="term" value="F:lactate racemase activity"/>
    <property type="evidence" value="ECO:0007669"/>
    <property type="project" value="InterPro"/>
</dbReference>
<dbReference type="Pfam" id="PF09861">
    <property type="entry name" value="Lar_N"/>
    <property type="match status" value="1"/>
</dbReference>
<comment type="caution">
    <text evidence="2">The sequence shown here is derived from an EMBL/GenBank/DDBJ whole genome shotgun (WGS) entry which is preliminary data.</text>
</comment>
<dbReference type="Gene3D" id="3.40.50.11440">
    <property type="match status" value="1"/>
</dbReference>
<keyword evidence="3" id="KW-1185">Reference proteome</keyword>
<dbReference type="STRING" id="1707952.A6A03_18955"/>
<dbReference type="Proteomes" id="UP000078287">
    <property type="component" value="Unassembled WGS sequence"/>
</dbReference>
<sequence>MQITLNIEDIHADTPLPPLFRVRQRWQTAPLADVTAAVRAELDRLGLAAQLRPGMRIAVTAGSRGITNIVPITAAAVRWLRDHGAEPFLVPAMGSHGGATAEGQVALLAALGITEQSIGCPIRATMEVVELGRIADGTPVYMDRLAAEADGVLVINRIKTHTSFKAPIESGLAKMCAVGLGKRHGAEIVHRTAVYGLKEQLVPMARMVVERGKVLAGLAILEDARDQTAAIVALPPAEIGGPGEAALLARSKDMMARLPFDRLDVLVVDRIGKNISGTGMDTNVIGRLPIPGEPPPERPVINVIVVFDLTPETHGNANGIGLADITTARLATKIDFHATYVNVLTAGLVGLCKGGLPITLPTERDAVAMAIKTCGQPDPAAVRLVRIPDTLHLEELLVSAALLPEVAAHPDLDVLGPAAWVLDSAEG</sequence>
<evidence type="ECO:0000259" key="1">
    <source>
        <dbReference type="Pfam" id="PF09861"/>
    </source>
</evidence>
<evidence type="ECO:0000313" key="3">
    <source>
        <dbReference type="Proteomes" id="UP000078287"/>
    </source>
</evidence>